<keyword evidence="1" id="KW-0547">Nucleotide-binding</keyword>
<dbReference type="InterPro" id="IPR027417">
    <property type="entry name" value="P-loop_NTPase"/>
</dbReference>
<feature type="region of interest" description="Disordered" evidence="3">
    <location>
        <begin position="624"/>
        <end position="646"/>
    </location>
</feature>
<dbReference type="InterPro" id="IPR045063">
    <property type="entry name" value="Dynamin_N"/>
</dbReference>
<evidence type="ECO:0000259" key="4">
    <source>
        <dbReference type="PROSITE" id="PS51388"/>
    </source>
</evidence>
<dbReference type="GO" id="GO:0016787">
    <property type="term" value="F:hydrolase activity"/>
    <property type="evidence" value="ECO:0007669"/>
    <property type="project" value="UniProtKB-KW"/>
</dbReference>
<evidence type="ECO:0000256" key="2">
    <source>
        <dbReference type="ARBA" id="ARBA00023134"/>
    </source>
</evidence>
<dbReference type="InterPro" id="IPR000375">
    <property type="entry name" value="Dynamin_stalk"/>
</dbReference>
<protein>
    <submittedName>
        <fullName evidence="5">P-loop containing nucleoside triphosphate hydrolase protein</fullName>
    </submittedName>
</protein>
<dbReference type="PROSITE" id="PS51388">
    <property type="entry name" value="GED"/>
    <property type="match status" value="1"/>
</dbReference>
<dbReference type="InterPro" id="IPR020850">
    <property type="entry name" value="GED_dom"/>
</dbReference>
<dbReference type="PANTHER" id="PTHR11566:SF146">
    <property type="entry name" value="FAMILY GTPASE, PUTATIVE (AFU_ORTHOLOGUE AFUA_4G14300)-RELATED"/>
    <property type="match status" value="1"/>
</dbReference>
<comment type="caution">
    <text evidence="5">The sequence shown here is derived from an EMBL/GenBank/DDBJ whole genome shotgun (WGS) entry which is preliminary data.</text>
</comment>
<keyword evidence="5" id="KW-0378">Hydrolase</keyword>
<evidence type="ECO:0000313" key="5">
    <source>
        <dbReference type="EMBL" id="KAL2801226.1"/>
    </source>
</evidence>
<dbReference type="Pfam" id="PF01031">
    <property type="entry name" value="Dynamin_M"/>
    <property type="match status" value="1"/>
</dbReference>
<evidence type="ECO:0000313" key="6">
    <source>
        <dbReference type="Proteomes" id="UP001610563"/>
    </source>
</evidence>
<name>A0ABR4GQR5_9EURO</name>
<gene>
    <name evidence="5" type="ORF">BJX66DRAFT_346070</name>
</gene>
<evidence type="ECO:0000256" key="1">
    <source>
        <dbReference type="ARBA" id="ARBA00022741"/>
    </source>
</evidence>
<dbReference type="Pfam" id="PF00350">
    <property type="entry name" value="Dynamin_N"/>
    <property type="match status" value="1"/>
</dbReference>
<dbReference type="Proteomes" id="UP001610563">
    <property type="component" value="Unassembled WGS sequence"/>
</dbReference>
<keyword evidence="2" id="KW-0342">GTP-binding</keyword>
<dbReference type="Gene3D" id="3.40.50.300">
    <property type="entry name" value="P-loop containing nucleotide triphosphate hydrolases"/>
    <property type="match status" value="1"/>
</dbReference>
<feature type="domain" description="GED" evidence="4">
    <location>
        <begin position="657"/>
        <end position="748"/>
    </location>
</feature>
<dbReference type="EMBL" id="JBFTWV010000001">
    <property type="protein sequence ID" value="KAL2801226.1"/>
    <property type="molecule type" value="Genomic_DNA"/>
</dbReference>
<evidence type="ECO:0000256" key="3">
    <source>
        <dbReference type="SAM" id="MobiDB-lite"/>
    </source>
</evidence>
<reference evidence="5 6" key="1">
    <citation type="submission" date="2024-07" db="EMBL/GenBank/DDBJ databases">
        <title>Section-level genome sequencing and comparative genomics of Aspergillus sections Usti and Cavernicolus.</title>
        <authorList>
            <consortium name="Lawrence Berkeley National Laboratory"/>
            <person name="Nybo J.L."/>
            <person name="Vesth T.C."/>
            <person name="Theobald S."/>
            <person name="Frisvad J.C."/>
            <person name="Larsen T.O."/>
            <person name="Kjaerboelling I."/>
            <person name="Rothschild-Mancinelli K."/>
            <person name="Lyhne E.K."/>
            <person name="Kogle M.E."/>
            <person name="Barry K."/>
            <person name="Clum A."/>
            <person name="Na H."/>
            <person name="Ledsgaard L."/>
            <person name="Lin J."/>
            <person name="Lipzen A."/>
            <person name="Kuo A."/>
            <person name="Riley R."/>
            <person name="Mondo S."/>
            <person name="Labutti K."/>
            <person name="Haridas S."/>
            <person name="Pangalinan J."/>
            <person name="Salamov A.A."/>
            <person name="Simmons B.A."/>
            <person name="Magnuson J.K."/>
            <person name="Chen J."/>
            <person name="Drula E."/>
            <person name="Henrissat B."/>
            <person name="Wiebenga A."/>
            <person name="Lubbers R.J."/>
            <person name="Gomes A.C."/>
            <person name="Makela M.R."/>
            <person name="Stajich J."/>
            <person name="Grigoriev I.V."/>
            <person name="Mortensen U.H."/>
            <person name="De Vries R.P."/>
            <person name="Baker S.E."/>
            <person name="Andersen M.R."/>
        </authorList>
    </citation>
    <scope>NUCLEOTIDE SEQUENCE [LARGE SCALE GENOMIC DNA]</scope>
    <source>
        <strain evidence="5 6">CBS 209.92</strain>
    </source>
</reference>
<dbReference type="InterPro" id="IPR001401">
    <property type="entry name" value="Dynamin_GTPase"/>
</dbReference>
<organism evidence="5 6">
    <name type="scientific">Aspergillus keveii</name>
    <dbReference type="NCBI Taxonomy" id="714993"/>
    <lineage>
        <taxon>Eukaryota</taxon>
        <taxon>Fungi</taxon>
        <taxon>Dikarya</taxon>
        <taxon>Ascomycota</taxon>
        <taxon>Pezizomycotina</taxon>
        <taxon>Eurotiomycetes</taxon>
        <taxon>Eurotiomycetidae</taxon>
        <taxon>Eurotiales</taxon>
        <taxon>Aspergillaceae</taxon>
        <taxon>Aspergillus</taxon>
        <taxon>Aspergillus subgen. Nidulantes</taxon>
    </lineage>
</organism>
<sequence length="748" mass="84291">MPPRIRHFVGVESSEQLAFIDELHALGLSSTIELPELIVLGDQNTGKSSVLQAITELSFPVEDTMCTRFPVQISFRQTAGSGSGFAAGRARSRVKATITPGPMTEKDDAFLERIKGFVVERDELDQEGMGEIIRLAEECIFGSGPAPNPSPGGENGSEKKLVNGVTKGKTEKKSKTLCDATLRIERSGPDEMHWTIVDLPGLIRSGRGGSTASAPVSVNGGPVTNGDAPSAMNALVAEDIVRRRLRNERSIVLLVIDDVDVERQKSLELIDSIPGLTNRCIGILNKCDRREEGSGHWMVSLLQNDLSTVPHLPHGWFGLRNRKPIEAGSTNLERDEAEEKEFNQAAWAAVPRDRCGIKALMSYVDRERRAQIQKGMPAIIGEIRGKLRECEGELRRMGEARSSPRAQRYFVLQFCNEMQRMAEACLRGQYQDIPSEDGKVRLRYLVQERLERFSVSVFPTRDVKLAFGSFEAELKNLRALSPNPGTWEERIKREPGIYSEIYKEAMLCRGRSLPGSVHPDVEEKVFRKLSAHWEEYAREMVEDAKLLVKSCYDILLRIAIPNNRVRFEVGRAIAGELEEWNREADNALRELIEDNQVRPLFTHNPFLEQNLAYADQQRNAIFHGKRSKSSSPPPSRDGKQSPVEEEESFLPNLLNNIIQTRAKLECYYEIAVYRFIDNVAMQVIERHILGPKCPLRAVSLETFTQLDNEELDRVAGEDKADASTRQRLERAKDRYKKALEKWEQLSVL</sequence>
<dbReference type="SMART" id="SM00053">
    <property type="entry name" value="DYNc"/>
    <property type="match status" value="1"/>
</dbReference>
<keyword evidence="6" id="KW-1185">Reference proteome</keyword>
<dbReference type="SUPFAM" id="SSF52540">
    <property type="entry name" value="P-loop containing nucleoside triphosphate hydrolases"/>
    <property type="match status" value="1"/>
</dbReference>
<accession>A0ABR4GQR5</accession>
<dbReference type="PRINTS" id="PR00195">
    <property type="entry name" value="DYNAMIN"/>
</dbReference>
<dbReference type="InterPro" id="IPR022812">
    <property type="entry name" value="Dynamin"/>
</dbReference>
<dbReference type="PANTHER" id="PTHR11566">
    <property type="entry name" value="DYNAMIN"/>
    <property type="match status" value="1"/>
</dbReference>
<proteinExistence type="predicted"/>